<dbReference type="SUPFAM" id="SSF55608">
    <property type="entry name" value="Homing endonucleases"/>
    <property type="match status" value="2"/>
</dbReference>
<dbReference type="Pfam" id="PF14528">
    <property type="entry name" value="LAGLIDADG_3"/>
    <property type="match status" value="2"/>
</dbReference>
<accession>A0A1G1ZFW3</accession>
<proteinExistence type="predicted"/>
<name>A0A1G1ZFW3_9BACT</name>
<evidence type="ECO:0000313" key="3">
    <source>
        <dbReference type="Proteomes" id="UP000177960"/>
    </source>
</evidence>
<dbReference type="AlphaFoldDB" id="A0A1G1ZFW3"/>
<gene>
    <name evidence="2" type="ORF">A3B92_01530</name>
</gene>
<dbReference type="Proteomes" id="UP000177960">
    <property type="component" value="Unassembled WGS sequence"/>
</dbReference>
<dbReference type="Gene3D" id="3.10.28.10">
    <property type="entry name" value="Homing endonucleases"/>
    <property type="match status" value="1"/>
</dbReference>
<dbReference type="EMBL" id="MHJG01000022">
    <property type="protein sequence ID" value="OGY63453.1"/>
    <property type="molecule type" value="Genomic_DNA"/>
</dbReference>
<evidence type="ECO:0000313" key="2">
    <source>
        <dbReference type="EMBL" id="OGY63453.1"/>
    </source>
</evidence>
<evidence type="ECO:0000259" key="1">
    <source>
        <dbReference type="PROSITE" id="PS50819"/>
    </source>
</evidence>
<dbReference type="InterPro" id="IPR004042">
    <property type="entry name" value="Intein_endonuc_central"/>
</dbReference>
<feature type="domain" description="DOD-type homing endonuclease" evidence="1">
    <location>
        <begin position="22"/>
        <end position="170"/>
    </location>
</feature>
<comment type="caution">
    <text evidence="2">The sequence shown here is derived from an EMBL/GenBank/DDBJ whole genome shotgun (WGS) entry which is preliminary data.</text>
</comment>
<dbReference type="GO" id="GO:0004519">
    <property type="term" value="F:endonuclease activity"/>
    <property type="evidence" value="ECO:0007669"/>
    <property type="project" value="InterPro"/>
</dbReference>
<protein>
    <recommendedName>
        <fullName evidence="1">DOD-type homing endonuclease domain-containing protein</fullName>
    </recommendedName>
</protein>
<sequence>MPIFKTKNENLFKKWTPEMAYVLGFFAADGNLTLGKRGNHYIEFTSCDKDIIEKIRAILGSDHKISERKSKKENHKNSFRIQIGSKIMFCDLSKLGFTPNKSKKLVYPEIPQQCFQHFVRGYFDGDGHVTTGIYKKKDRINKNRLIFSGFTSGTKKFLEQLKRNLTKYHIVRGGTLYYSRGYRLNFSISDSLGLYKFLYKSLDNNLYLIRKRKVFEKYLNAVVA</sequence>
<reference evidence="2 3" key="1">
    <citation type="journal article" date="2016" name="Nat. Commun.">
        <title>Thousands of microbial genomes shed light on interconnected biogeochemical processes in an aquifer system.</title>
        <authorList>
            <person name="Anantharaman K."/>
            <person name="Brown C.T."/>
            <person name="Hug L.A."/>
            <person name="Sharon I."/>
            <person name="Castelle C.J."/>
            <person name="Probst A.J."/>
            <person name="Thomas B.C."/>
            <person name="Singh A."/>
            <person name="Wilkins M.J."/>
            <person name="Karaoz U."/>
            <person name="Brodie E.L."/>
            <person name="Williams K.H."/>
            <person name="Hubbard S.S."/>
            <person name="Banfield J.F."/>
        </authorList>
    </citation>
    <scope>NUCLEOTIDE SEQUENCE [LARGE SCALE GENOMIC DNA]</scope>
</reference>
<dbReference type="InterPro" id="IPR004860">
    <property type="entry name" value="LAGLIDADG_dom"/>
</dbReference>
<dbReference type="InterPro" id="IPR027434">
    <property type="entry name" value="Homing_endonucl"/>
</dbReference>
<dbReference type="STRING" id="1798404.A3B92_01530"/>
<dbReference type="PROSITE" id="PS50819">
    <property type="entry name" value="INTEIN_ENDONUCLEASE"/>
    <property type="match status" value="1"/>
</dbReference>
<organism evidence="2 3">
    <name type="scientific">Candidatus Harrisonbacteria bacterium RIFCSPHIGHO2_02_FULL_42_16</name>
    <dbReference type="NCBI Taxonomy" id="1798404"/>
    <lineage>
        <taxon>Bacteria</taxon>
        <taxon>Candidatus Harrisoniibacteriota</taxon>
    </lineage>
</organism>